<keyword evidence="3" id="KW-0413">Isomerase</keyword>
<comment type="caution">
    <text evidence="3">The sequence shown here is derived from an EMBL/GenBank/DDBJ whole genome shotgun (WGS) entry which is preliminary data.</text>
</comment>
<accession>A0ABT8R8Z9</accession>
<dbReference type="GO" id="GO:0016853">
    <property type="term" value="F:isomerase activity"/>
    <property type="evidence" value="ECO:0007669"/>
    <property type="project" value="UniProtKB-KW"/>
</dbReference>
<feature type="coiled-coil region" evidence="1">
    <location>
        <begin position="75"/>
        <end position="106"/>
    </location>
</feature>
<dbReference type="RefSeq" id="WP_302039361.1">
    <property type="nucleotide sequence ID" value="NZ_JAUKPO010000012.1"/>
</dbReference>
<gene>
    <name evidence="3" type="ORF">Q0590_19945</name>
</gene>
<protein>
    <submittedName>
        <fullName evidence="3">Peptidyl-prolyl cis-trans isomerase</fullName>
    </submittedName>
</protein>
<dbReference type="EMBL" id="JAUKPO010000012">
    <property type="protein sequence ID" value="MDO1448560.1"/>
    <property type="molecule type" value="Genomic_DNA"/>
</dbReference>
<feature type="signal peptide" evidence="2">
    <location>
        <begin position="1"/>
        <end position="17"/>
    </location>
</feature>
<keyword evidence="4" id="KW-1185">Reference proteome</keyword>
<evidence type="ECO:0000256" key="1">
    <source>
        <dbReference type="SAM" id="Coils"/>
    </source>
</evidence>
<organism evidence="3 4">
    <name type="scientific">Rhodocytophaga aerolata</name>
    <dbReference type="NCBI Taxonomy" id="455078"/>
    <lineage>
        <taxon>Bacteria</taxon>
        <taxon>Pseudomonadati</taxon>
        <taxon>Bacteroidota</taxon>
        <taxon>Cytophagia</taxon>
        <taxon>Cytophagales</taxon>
        <taxon>Rhodocytophagaceae</taxon>
        <taxon>Rhodocytophaga</taxon>
    </lineage>
</organism>
<dbReference type="Proteomes" id="UP001168528">
    <property type="component" value="Unassembled WGS sequence"/>
</dbReference>
<sequence>MQKLYYFFIIFSVSGLAACSTMPDKTGEQMVASVEDKHLYASDLAGLVSKGISATDSATIVTNYIETWARKQAMLVKAEKEVELDNQEIERKIADYRYDLMIYELEKKYLQQNLDTAVTDQQIQKYYEENPANFELKQNIVQGSLVRLPKGTPEVDKARRWMKQKDESSRTELKNYCYRYASTYVIGDSTWVDFESMISHTPFRELPNKTQFLKQNSYAENTDEESIYLLAIDDYKIASQTSPLSFVKNQVRDVILNQRKTALIHSFEQKVYKEAKEKNKIKVHQVSE</sequence>
<evidence type="ECO:0000313" key="4">
    <source>
        <dbReference type="Proteomes" id="UP001168528"/>
    </source>
</evidence>
<feature type="chain" id="PRO_5046863691" evidence="2">
    <location>
        <begin position="18"/>
        <end position="288"/>
    </location>
</feature>
<keyword evidence="2" id="KW-0732">Signal</keyword>
<name>A0ABT8R8Z9_9BACT</name>
<evidence type="ECO:0000313" key="3">
    <source>
        <dbReference type="EMBL" id="MDO1448560.1"/>
    </source>
</evidence>
<keyword evidence="1" id="KW-0175">Coiled coil</keyword>
<evidence type="ECO:0000256" key="2">
    <source>
        <dbReference type="SAM" id="SignalP"/>
    </source>
</evidence>
<reference evidence="3" key="1">
    <citation type="submission" date="2023-07" db="EMBL/GenBank/DDBJ databases">
        <title>The genome sequence of Rhodocytophaga aerolata KACC 12507.</title>
        <authorList>
            <person name="Zhang X."/>
        </authorList>
    </citation>
    <scope>NUCLEOTIDE SEQUENCE</scope>
    <source>
        <strain evidence="3">KACC 12507</strain>
    </source>
</reference>
<dbReference type="PROSITE" id="PS51257">
    <property type="entry name" value="PROKAR_LIPOPROTEIN"/>
    <property type="match status" value="1"/>
</dbReference>
<proteinExistence type="predicted"/>